<organism evidence="2 3">
    <name type="scientific">Macaca mulatta</name>
    <name type="common">Rhesus macaque</name>
    <dbReference type="NCBI Taxonomy" id="9544"/>
    <lineage>
        <taxon>Eukaryota</taxon>
        <taxon>Metazoa</taxon>
        <taxon>Chordata</taxon>
        <taxon>Craniata</taxon>
        <taxon>Vertebrata</taxon>
        <taxon>Euteleostomi</taxon>
        <taxon>Mammalia</taxon>
        <taxon>Eutheria</taxon>
        <taxon>Euarchontoglires</taxon>
        <taxon>Primates</taxon>
        <taxon>Haplorrhini</taxon>
        <taxon>Catarrhini</taxon>
        <taxon>Cercopithecidae</taxon>
        <taxon>Cercopithecinae</taxon>
        <taxon>Macaca</taxon>
    </lineage>
</organism>
<reference evidence="3" key="1">
    <citation type="journal article" date="2007" name="Science">
        <title>Evolutionary and biomedical insights from the rhesus macaque genome.</title>
        <authorList>
            <person name="Gibbs R.A."/>
            <person name="Rogers J."/>
            <person name="Katze M.G."/>
            <person name="Bumgarner R."/>
            <person name="Weinstock G.M."/>
            <person name="Mardis E.R."/>
            <person name="Remington K.A."/>
            <person name="Strausberg R.L."/>
            <person name="Venter J.C."/>
            <person name="Wilson R.K."/>
            <person name="Batzer M.A."/>
            <person name="Bustamante C.D."/>
            <person name="Eichler E.E."/>
            <person name="Hahn M.W."/>
            <person name="Hardison R.C."/>
            <person name="Makova K.D."/>
            <person name="Miller W."/>
            <person name="Milosavljevic A."/>
            <person name="Palermo R.E."/>
            <person name="Siepel A."/>
            <person name="Sikela J.M."/>
            <person name="Attaway T."/>
            <person name="Bell S."/>
            <person name="Bernard K.E."/>
            <person name="Buhay C.J."/>
            <person name="Chandrabose M.N."/>
            <person name="Dao M."/>
            <person name="Davis C."/>
            <person name="Delehaunty K.D."/>
            <person name="Ding Y."/>
            <person name="Dinh H.H."/>
            <person name="Dugan-Rocha S."/>
            <person name="Fulton L.A."/>
            <person name="Gabisi R.A."/>
            <person name="Garner T.T."/>
            <person name="Godfrey J."/>
            <person name="Hawes A.C."/>
            <person name="Hernandez J."/>
            <person name="Hines S."/>
            <person name="Holder M."/>
            <person name="Hume J."/>
            <person name="Jhangiani S.N."/>
            <person name="Joshi V."/>
            <person name="Khan Z.M."/>
            <person name="Kirkness E.F."/>
            <person name="Cree A."/>
            <person name="Fowler R.G."/>
            <person name="Lee S."/>
            <person name="Lewis L.R."/>
            <person name="Li Z."/>
            <person name="Liu Y.-S."/>
            <person name="Moore S.M."/>
            <person name="Muzny D."/>
            <person name="Nazareth L.V."/>
            <person name="Ngo D.N."/>
            <person name="Okwuonu G.O."/>
            <person name="Pai G."/>
            <person name="Parker D."/>
            <person name="Paul H.A."/>
            <person name="Pfannkoch C."/>
            <person name="Pohl C.S."/>
            <person name="Rogers Y.-H.C."/>
            <person name="Ruiz S.J."/>
            <person name="Sabo A."/>
            <person name="Santibanez J."/>
            <person name="Schneider B.W."/>
            <person name="Smith S.M."/>
            <person name="Sodergren E."/>
            <person name="Svatek A.F."/>
            <person name="Utterback T.R."/>
            <person name="Vattathil S."/>
            <person name="Warren W."/>
            <person name="White C.S."/>
            <person name="Chinwalla A.T."/>
            <person name="Feng Y."/>
            <person name="Halpern A.L."/>
            <person name="Hillier L.W."/>
            <person name="Huang X."/>
            <person name="Minx P."/>
            <person name="Nelson J.O."/>
            <person name="Pepin K.H."/>
            <person name="Qin X."/>
            <person name="Sutton G.G."/>
            <person name="Venter E."/>
            <person name="Walenz B.P."/>
            <person name="Wallis J.W."/>
            <person name="Worley K.C."/>
            <person name="Yang S.-P."/>
            <person name="Jones S.M."/>
            <person name="Marra M.A."/>
            <person name="Rocchi M."/>
            <person name="Schein J.E."/>
            <person name="Baertsch R."/>
            <person name="Clarke L."/>
            <person name="Csuros M."/>
            <person name="Glasscock J."/>
            <person name="Harris R.A."/>
            <person name="Havlak P."/>
            <person name="Jackson A.R."/>
            <person name="Jiang H."/>
            <person name="Liu Y."/>
            <person name="Messina D.N."/>
            <person name="Shen Y."/>
            <person name="Song H.X.-Z."/>
            <person name="Wylie T."/>
            <person name="Zhang L."/>
            <person name="Birney E."/>
            <person name="Han K."/>
            <person name="Konkel M.K."/>
            <person name="Lee J."/>
            <person name="Smit A.F.A."/>
            <person name="Ullmer B."/>
            <person name="Wang H."/>
            <person name="Xing J."/>
            <person name="Burhans R."/>
            <person name="Cheng Z."/>
            <person name="Karro J.E."/>
            <person name="Ma J."/>
            <person name="Raney B."/>
            <person name="She X."/>
            <person name="Cox M.J."/>
            <person name="Demuth J.P."/>
            <person name="Dumas L.J."/>
            <person name="Han S.-G."/>
            <person name="Hopkins J."/>
            <person name="Karimpour-Fard A."/>
            <person name="Kim Y.H."/>
            <person name="Pollack J.R."/>
            <person name="Vinar T."/>
            <person name="Addo-Quaye C."/>
            <person name="Degenhardt J."/>
            <person name="Denby A."/>
            <person name="Hubisz M.J."/>
            <person name="Indap A."/>
            <person name="Kosiol C."/>
            <person name="Lahn B.T."/>
            <person name="Lawson H.A."/>
            <person name="Marklein A."/>
            <person name="Nielsen R."/>
            <person name="Vallender E.J."/>
            <person name="Clark A.G."/>
            <person name="Ferguson B."/>
            <person name="Hernandez R.D."/>
            <person name="Hirani K."/>
            <person name="Kehrer-Sawatzki H."/>
            <person name="Kolb J."/>
            <person name="Patil S."/>
            <person name="Pu L.-L."/>
            <person name="Ren Y."/>
            <person name="Smith D.G."/>
            <person name="Wheeler D.A."/>
            <person name="Schenck I."/>
            <person name="Ball E.V."/>
            <person name="Chen R."/>
            <person name="Cooper D.N."/>
            <person name="Giardine B."/>
            <person name="Hsu F."/>
            <person name="Kent W.J."/>
            <person name="Lesk A."/>
            <person name="Nelson D.L."/>
            <person name="O'brien W.E."/>
            <person name="Pruefer K."/>
            <person name="Stenson P.D."/>
            <person name="Wallace J.C."/>
            <person name="Ke H."/>
            <person name="Liu X.-M."/>
            <person name="Wang P."/>
            <person name="Xiang A.P."/>
            <person name="Yang F."/>
            <person name="Barber G.P."/>
            <person name="Haussler D."/>
            <person name="Karolchik D."/>
            <person name="Kern A.D."/>
            <person name="Kuhn R.M."/>
            <person name="Smith K.E."/>
            <person name="Zwieg A.S."/>
        </authorList>
    </citation>
    <scope>NUCLEOTIDE SEQUENCE [LARGE SCALE GENOMIC DNA]</scope>
    <source>
        <strain evidence="3">17573</strain>
    </source>
</reference>
<evidence type="ECO:0000256" key="1">
    <source>
        <dbReference type="SAM" id="Coils"/>
    </source>
</evidence>
<dbReference type="Gene3D" id="1.20.5.390">
    <property type="entry name" value="L1 transposable element, trimerization domain"/>
    <property type="match status" value="1"/>
</dbReference>
<protein>
    <submittedName>
        <fullName evidence="2">Uncharacterized protein</fullName>
    </submittedName>
</protein>
<reference evidence="2" key="3">
    <citation type="submission" date="2025-08" db="UniProtKB">
        <authorList>
            <consortium name="Ensembl"/>
        </authorList>
    </citation>
    <scope>IDENTIFICATION</scope>
    <source>
        <strain evidence="2">17573</strain>
    </source>
</reference>
<keyword evidence="3" id="KW-1185">Reference proteome</keyword>
<proteinExistence type="predicted"/>
<name>A0A5F7ZI52_MACMU</name>
<reference evidence="2" key="4">
    <citation type="submission" date="2025-09" db="UniProtKB">
        <authorList>
            <consortium name="Ensembl"/>
        </authorList>
    </citation>
    <scope>IDENTIFICATION</scope>
    <source>
        <strain evidence="2">17573</strain>
    </source>
</reference>
<keyword evidence="1" id="KW-0175">Coiled coil</keyword>
<dbReference type="Proteomes" id="UP000006718">
    <property type="component" value="Chromosome X"/>
</dbReference>
<dbReference type="VEuPathDB" id="HostDB:ENSMMUG00000065111"/>
<dbReference type="Ensembl" id="ENSMMUT00000096799.1">
    <property type="protein sequence ID" value="ENSMMUP00000065282.1"/>
    <property type="gene ID" value="ENSMMUG00000065111.1"/>
</dbReference>
<evidence type="ECO:0000313" key="2">
    <source>
        <dbReference type="Ensembl" id="ENSMMUP00000065282.1"/>
    </source>
</evidence>
<dbReference type="GeneTree" id="ENSGT01130000278485"/>
<sequence>MTEVEFKIWTEMKFTELQEYTVTQCKEAKNHDKVLQELRDKITSIENVTDLIGLKITLQEFNNAITNINIIIEQAEERISELEDCSSEIRQSDKNREKSMVARTCNPSTLGGQHRCII</sequence>
<dbReference type="InParanoid" id="A0A5F7ZI52"/>
<evidence type="ECO:0000313" key="3">
    <source>
        <dbReference type="Proteomes" id="UP000006718"/>
    </source>
</evidence>
<accession>A0A5F7ZI52</accession>
<feature type="coiled-coil region" evidence="1">
    <location>
        <begin position="28"/>
        <end position="92"/>
    </location>
</feature>
<dbReference type="STRING" id="9544.ENSMMUP00000065282"/>
<reference evidence="2" key="2">
    <citation type="submission" date="2019-01" db="EMBL/GenBank/DDBJ databases">
        <authorList>
            <person name="Graves T."/>
            <person name="Eichler E.E."/>
            <person name="Wilson R.K."/>
        </authorList>
    </citation>
    <scope>NUCLEOTIDE SEQUENCE [LARGE SCALE GENOMIC DNA]</scope>
    <source>
        <strain evidence="2">17573</strain>
    </source>
</reference>
<dbReference type="AlphaFoldDB" id="A0A5F7ZI52"/>
<dbReference type="SMR" id="A0A5F7ZI52"/>